<dbReference type="GO" id="GO:0032865">
    <property type="term" value="C:ERMES complex"/>
    <property type="evidence" value="ECO:0007669"/>
    <property type="project" value="InterPro"/>
</dbReference>
<dbReference type="CDD" id="cd21673">
    <property type="entry name" value="SMP_Mdm34"/>
    <property type="match status" value="1"/>
</dbReference>
<evidence type="ECO:0000256" key="4">
    <source>
        <dbReference type="ARBA" id="ARBA00022692"/>
    </source>
</evidence>
<evidence type="ECO:0000256" key="6">
    <source>
        <dbReference type="ARBA" id="ARBA00023055"/>
    </source>
</evidence>
<keyword evidence="9" id="KW-0472">Membrane</keyword>
<dbReference type="FunCoup" id="A0A5J5F4U3">
    <property type="interactions" value="48"/>
</dbReference>
<feature type="compositionally biased region" description="Low complexity" evidence="10">
    <location>
        <begin position="245"/>
        <end position="255"/>
    </location>
</feature>
<feature type="compositionally biased region" description="Polar residues" evidence="10">
    <location>
        <begin position="303"/>
        <end position="346"/>
    </location>
</feature>
<gene>
    <name evidence="12" type="ORF">FN846DRAFT_760912</name>
</gene>
<feature type="non-terminal residue" evidence="12">
    <location>
        <position position="398"/>
    </location>
</feature>
<sequence length="398" mass="43653">MAFNFNWSPLTGNSTTSSAFYEHAKSLLTAALNKSTKPPIIVDDILVDDLNLGESAPDLEILEIGDIAEDRFRGIFRMSYDGDACLTLRTKVQANPLNTYLSTTPSFTSPNPLAASSPLTIPVQITLSHFRLSGFVILVFSKAKGITLVFRNDPLESLKVSSTFDSIPFIAEYLQKEIERQVRRLFQEDLPVAVHRLSLRLWNPEYAASLEEEATAPAKPLRYEGTSDEADQDPDDQFVNPLLAPSDSSDSPSTTFSQKNLLKLASLVDAQRTLSLETPTISDVVFRAWASGCYNNTTWDRADSSANASHTDGSSENGDSVETQSMHSVRPNLTTMHSSRHISTTGAPGRRKKKHHVVDLRKKKEKGDATPTTATSTSTATTTPDSSECAIDDGFCER</sequence>
<feature type="compositionally biased region" description="Acidic residues" evidence="10">
    <location>
        <begin position="226"/>
        <end position="236"/>
    </location>
</feature>
<evidence type="ECO:0000256" key="5">
    <source>
        <dbReference type="ARBA" id="ARBA00022787"/>
    </source>
</evidence>
<evidence type="ECO:0000256" key="7">
    <source>
        <dbReference type="ARBA" id="ARBA00023121"/>
    </source>
</evidence>
<evidence type="ECO:0000256" key="3">
    <source>
        <dbReference type="ARBA" id="ARBA00022452"/>
    </source>
</evidence>
<evidence type="ECO:0000256" key="2">
    <source>
        <dbReference type="ARBA" id="ARBA00022448"/>
    </source>
</evidence>
<feature type="region of interest" description="Disordered" evidence="10">
    <location>
        <begin position="303"/>
        <end position="398"/>
    </location>
</feature>
<dbReference type="InterPro" id="IPR058825">
    <property type="entry name" value="MDM34_N"/>
</dbReference>
<dbReference type="Pfam" id="PF26545">
    <property type="entry name" value="Mdm34_N"/>
    <property type="match status" value="1"/>
</dbReference>
<keyword evidence="8" id="KW-0496">Mitochondrion</keyword>
<evidence type="ECO:0000313" key="12">
    <source>
        <dbReference type="EMBL" id="KAA8911470.1"/>
    </source>
</evidence>
<dbReference type="EMBL" id="VXIS01000035">
    <property type="protein sequence ID" value="KAA8911470.1"/>
    <property type="molecule type" value="Genomic_DNA"/>
</dbReference>
<proteinExistence type="inferred from homology"/>
<feature type="region of interest" description="Disordered" evidence="10">
    <location>
        <begin position="223"/>
        <end position="256"/>
    </location>
</feature>
<feature type="domain" description="SMP-LTD" evidence="11">
    <location>
        <begin position="1"/>
        <end position="199"/>
    </location>
</feature>
<reference evidence="12 13" key="1">
    <citation type="submission" date="2019-09" db="EMBL/GenBank/DDBJ databases">
        <title>Draft genome of the ectomycorrhizal ascomycete Sphaerosporella brunnea.</title>
        <authorList>
            <consortium name="DOE Joint Genome Institute"/>
            <person name="Benucci G.M."/>
            <person name="Marozzi G."/>
            <person name="Antonielli L."/>
            <person name="Sanchez S."/>
            <person name="Marco P."/>
            <person name="Wang X."/>
            <person name="Falini L.B."/>
            <person name="Barry K."/>
            <person name="Haridas S."/>
            <person name="Lipzen A."/>
            <person name="Labutti K."/>
            <person name="Grigoriev I.V."/>
            <person name="Murat C."/>
            <person name="Martin F."/>
            <person name="Albertini E."/>
            <person name="Donnini D."/>
            <person name="Bonito G."/>
        </authorList>
    </citation>
    <scope>NUCLEOTIDE SEQUENCE [LARGE SCALE GENOMIC DNA]</scope>
    <source>
        <strain evidence="12 13">Sb_GMNB300</strain>
    </source>
</reference>
<accession>A0A5J5F4U3</accession>
<dbReference type="PANTHER" id="PTHR28185">
    <property type="entry name" value="MITOCHONDRIAL DISTRIBUTION AND MORPHOLOGY PROTEIN 34"/>
    <property type="match status" value="1"/>
</dbReference>
<evidence type="ECO:0000256" key="10">
    <source>
        <dbReference type="SAM" id="MobiDB-lite"/>
    </source>
</evidence>
<dbReference type="PANTHER" id="PTHR28185:SF1">
    <property type="entry name" value="MITOCHONDRIAL DISTRIBUTION AND MORPHOLOGY PROTEIN 34"/>
    <property type="match status" value="1"/>
</dbReference>
<evidence type="ECO:0000313" key="13">
    <source>
        <dbReference type="Proteomes" id="UP000326924"/>
    </source>
</evidence>
<keyword evidence="13" id="KW-1185">Reference proteome</keyword>
<dbReference type="InParanoid" id="A0A5J5F4U3"/>
<dbReference type="InterPro" id="IPR031468">
    <property type="entry name" value="SMP_LBD"/>
</dbReference>
<evidence type="ECO:0000256" key="8">
    <source>
        <dbReference type="ARBA" id="ARBA00023128"/>
    </source>
</evidence>
<dbReference type="InterPro" id="IPR027536">
    <property type="entry name" value="MDM34"/>
</dbReference>
<evidence type="ECO:0000259" key="11">
    <source>
        <dbReference type="PROSITE" id="PS51847"/>
    </source>
</evidence>
<dbReference type="GO" id="GO:0007005">
    <property type="term" value="P:mitochondrion organization"/>
    <property type="evidence" value="ECO:0007669"/>
    <property type="project" value="InterPro"/>
</dbReference>
<dbReference type="GO" id="GO:0008289">
    <property type="term" value="F:lipid binding"/>
    <property type="evidence" value="ECO:0007669"/>
    <property type="project" value="UniProtKB-KW"/>
</dbReference>
<protein>
    <recommendedName>
        <fullName evidence="11">SMP-LTD domain-containing protein</fullName>
    </recommendedName>
</protein>
<keyword evidence="6" id="KW-0445">Lipid transport</keyword>
<keyword evidence="5" id="KW-1000">Mitochondrion outer membrane</keyword>
<evidence type="ECO:0000256" key="1">
    <source>
        <dbReference type="ARBA" id="ARBA00004370"/>
    </source>
</evidence>
<feature type="compositionally biased region" description="Low complexity" evidence="10">
    <location>
        <begin position="369"/>
        <end position="387"/>
    </location>
</feature>
<evidence type="ECO:0000256" key="9">
    <source>
        <dbReference type="ARBA" id="ARBA00023136"/>
    </source>
</evidence>
<comment type="caution">
    <text evidence="12">The sequence shown here is derived from an EMBL/GenBank/DDBJ whole genome shotgun (WGS) entry which is preliminary data.</text>
</comment>
<keyword evidence="3" id="KW-1134">Transmembrane beta strand</keyword>
<feature type="compositionally biased region" description="Basic and acidic residues" evidence="10">
    <location>
        <begin position="357"/>
        <end position="368"/>
    </location>
</feature>
<organism evidence="12 13">
    <name type="scientific">Sphaerosporella brunnea</name>
    <dbReference type="NCBI Taxonomy" id="1250544"/>
    <lineage>
        <taxon>Eukaryota</taxon>
        <taxon>Fungi</taxon>
        <taxon>Dikarya</taxon>
        <taxon>Ascomycota</taxon>
        <taxon>Pezizomycotina</taxon>
        <taxon>Pezizomycetes</taxon>
        <taxon>Pezizales</taxon>
        <taxon>Pyronemataceae</taxon>
        <taxon>Sphaerosporella</taxon>
    </lineage>
</organism>
<dbReference type="PROSITE" id="PS51847">
    <property type="entry name" value="SMP"/>
    <property type="match status" value="1"/>
</dbReference>
<dbReference type="GO" id="GO:0015914">
    <property type="term" value="P:phospholipid transport"/>
    <property type="evidence" value="ECO:0007669"/>
    <property type="project" value="TreeGrafter"/>
</dbReference>
<dbReference type="OrthoDB" id="17927at2759"/>
<keyword evidence="7" id="KW-0446">Lipid-binding</keyword>
<comment type="subcellular location">
    <subcellularLocation>
        <location evidence="1">Membrane</location>
    </subcellularLocation>
</comment>
<dbReference type="GO" id="GO:1990456">
    <property type="term" value="P:mitochondrion-endoplasmic reticulum membrane tethering"/>
    <property type="evidence" value="ECO:0007669"/>
    <property type="project" value="TreeGrafter"/>
</dbReference>
<dbReference type="Proteomes" id="UP000326924">
    <property type="component" value="Unassembled WGS sequence"/>
</dbReference>
<keyword evidence="4" id="KW-0812">Transmembrane</keyword>
<dbReference type="HAMAP" id="MF_03105">
    <property type="entry name" value="Mdm34"/>
    <property type="match status" value="1"/>
</dbReference>
<dbReference type="AlphaFoldDB" id="A0A5J5F4U3"/>
<keyword evidence="2" id="KW-0813">Transport</keyword>
<name>A0A5J5F4U3_9PEZI</name>